<sequence>MSTSSDNSTLWVHFRFQQHIQRQLNTLGPFPLPATHPATTQHSGSISASSNTSSDNSTLWVHFRFQQHIHSATHPTGHGPPHWRSTV</sequence>
<dbReference type="AlphaFoldDB" id="A0A4Z1P167"/>
<accession>A0A4Z1P167</accession>
<reference evidence="2 3" key="1">
    <citation type="submission" date="2019-04" db="EMBL/GenBank/DDBJ databases">
        <title>High contiguity whole genome sequence and gene annotation resource for two Venturia nashicola isolates.</title>
        <authorList>
            <person name="Prokchorchik M."/>
            <person name="Won K."/>
            <person name="Lee Y."/>
            <person name="Choi E.D."/>
            <person name="Segonzac C."/>
            <person name="Sohn K.H."/>
        </authorList>
    </citation>
    <scope>NUCLEOTIDE SEQUENCE [LARGE SCALE GENOMIC DNA]</scope>
    <source>
        <strain evidence="2 3">PRI2</strain>
    </source>
</reference>
<feature type="compositionally biased region" description="Low complexity" evidence="1">
    <location>
        <begin position="43"/>
        <end position="53"/>
    </location>
</feature>
<feature type="region of interest" description="Disordered" evidence="1">
    <location>
        <begin position="27"/>
        <end position="53"/>
    </location>
</feature>
<dbReference type="Proteomes" id="UP000298493">
    <property type="component" value="Unassembled WGS sequence"/>
</dbReference>
<evidence type="ECO:0000313" key="3">
    <source>
        <dbReference type="Proteomes" id="UP000298493"/>
    </source>
</evidence>
<evidence type="ECO:0000256" key="1">
    <source>
        <dbReference type="SAM" id="MobiDB-lite"/>
    </source>
</evidence>
<dbReference type="EMBL" id="SNSC02000011">
    <property type="protein sequence ID" value="TID19913.1"/>
    <property type="molecule type" value="Genomic_DNA"/>
</dbReference>
<name>A0A4Z1P167_9PEZI</name>
<protein>
    <submittedName>
        <fullName evidence="2">Uncharacterized protein</fullName>
    </submittedName>
</protein>
<organism evidence="2 3">
    <name type="scientific">Venturia nashicola</name>
    <dbReference type="NCBI Taxonomy" id="86259"/>
    <lineage>
        <taxon>Eukaryota</taxon>
        <taxon>Fungi</taxon>
        <taxon>Dikarya</taxon>
        <taxon>Ascomycota</taxon>
        <taxon>Pezizomycotina</taxon>
        <taxon>Dothideomycetes</taxon>
        <taxon>Pleosporomycetidae</taxon>
        <taxon>Venturiales</taxon>
        <taxon>Venturiaceae</taxon>
        <taxon>Venturia</taxon>
    </lineage>
</organism>
<comment type="caution">
    <text evidence="2">The sequence shown here is derived from an EMBL/GenBank/DDBJ whole genome shotgun (WGS) entry which is preliminary data.</text>
</comment>
<proteinExistence type="predicted"/>
<keyword evidence="3" id="KW-1185">Reference proteome</keyword>
<gene>
    <name evidence="2" type="ORF">E6O75_ATG07373</name>
</gene>
<evidence type="ECO:0000313" key="2">
    <source>
        <dbReference type="EMBL" id="TID19913.1"/>
    </source>
</evidence>